<dbReference type="RefSeq" id="WP_267771971.1">
    <property type="nucleotide sequence ID" value="NZ_JAPNKE010000002.1"/>
</dbReference>
<sequence length="219" mass="22472">MEVFLTPTSVDKVGEVQVAVWTSRPVATIDVFDGDVPLALGATPGDPVCVFEVTSDNVPGDGTHTIRAVAHAADGVSGQAEKDLTIDVAPGGTDVWPPYVQAGPINGFTSATLLDDGSIAAGGFYETQQGLEAVAVKIDGATGKLAAGPAALGKIAFASGGTGRQSPLAAKTRCSSRRRDPGRCGRCPSCGSTSRCRSTGRRRVIPRRRHSPSRSLAAS</sequence>
<evidence type="ECO:0000313" key="2">
    <source>
        <dbReference type="EMBL" id="MCY1009309.1"/>
    </source>
</evidence>
<organism evidence="2 3">
    <name type="scientific">Nannocystis pusilla</name>
    <dbReference type="NCBI Taxonomy" id="889268"/>
    <lineage>
        <taxon>Bacteria</taxon>
        <taxon>Pseudomonadati</taxon>
        <taxon>Myxococcota</taxon>
        <taxon>Polyangia</taxon>
        <taxon>Nannocystales</taxon>
        <taxon>Nannocystaceae</taxon>
        <taxon>Nannocystis</taxon>
    </lineage>
</organism>
<accession>A0A9X3ETS6</accession>
<proteinExistence type="predicted"/>
<dbReference type="EMBL" id="JAPNKE010000002">
    <property type="protein sequence ID" value="MCY1009309.1"/>
    <property type="molecule type" value="Genomic_DNA"/>
</dbReference>
<dbReference type="Proteomes" id="UP001150924">
    <property type="component" value="Unassembled WGS sequence"/>
</dbReference>
<comment type="caution">
    <text evidence="2">The sequence shown here is derived from an EMBL/GenBank/DDBJ whole genome shotgun (WGS) entry which is preliminary data.</text>
</comment>
<keyword evidence="3" id="KW-1185">Reference proteome</keyword>
<evidence type="ECO:0000313" key="3">
    <source>
        <dbReference type="Proteomes" id="UP001150924"/>
    </source>
</evidence>
<feature type="compositionally biased region" description="Low complexity" evidence="1">
    <location>
        <begin position="184"/>
        <end position="197"/>
    </location>
</feature>
<dbReference type="AlphaFoldDB" id="A0A9X3ETS6"/>
<evidence type="ECO:0000256" key="1">
    <source>
        <dbReference type="SAM" id="MobiDB-lite"/>
    </source>
</evidence>
<reference evidence="2" key="1">
    <citation type="submission" date="2022-11" db="EMBL/GenBank/DDBJ databases">
        <title>Minimal conservation of predation-associated metabolite biosynthetic gene clusters underscores biosynthetic potential of Myxococcota including descriptions for ten novel species: Archangium lansinium sp. nov., Myxococcus landrumus sp. nov., Nannocystis bai.</title>
        <authorList>
            <person name="Ahearne A."/>
            <person name="Stevens C."/>
            <person name="Phillips K."/>
        </authorList>
    </citation>
    <scope>NUCLEOTIDE SEQUENCE</scope>
    <source>
        <strain evidence="2">Na p29</strain>
    </source>
</reference>
<feature type="compositionally biased region" description="Basic residues" evidence="1">
    <location>
        <begin position="198"/>
        <end position="212"/>
    </location>
</feature>
<name>A0A9X3ETS6_9BACT</name>
<gene>
    <name evidence="2" type="ORF">OV079_27845</name>
</gene>
<evidence type="ECO:0008006" key="4">
    <source>
        <dbReference type="Google" id="ProtNLM"/>
    </source>
</evidence>
<feature type="region of interest" description="Disordered" evidence="1">
    <location>
        <begin position="161"/>
        <end position="219"/>
    </location>
</feature>
<protein>
    <recommendedName>
        <fullName evidence="4">Bacterial Ig-like domain-containing protein</fullName>
    </recommendedName>
</protein>